<feature type="coiled-coil region" evidence="14">
    <location>
        <begin position="1644"/>
        <end position="1671"/>
    </location>
</feature>
<feature type="domain" description="Dynein heavy chain region D6 P-loop" evidence="15">
    <location>
        <begin position="2417"/>
        <end position="2526"/>
    </location>
</feature>
<keyword evidence="12" id="KW-0206">Cytoskeleton</keyword>
<dbReference type="InterPro" id="IPR042228">
    <property type="entry name" value="Dynein_linker_3"/>
</dbReference>
<dbReference type="Pfam" id="PF12777">
    <property type="entry name" value="MT"/>
    <property type="match status" value="1"/>
</dbReference>
<dbReference type="Gene3D" id="6.10.140.1060">
    <property type="match status" value="1"/>
</dbReference>
<dbReference type="InterPro" id="IPR043160">
    <property type="entry name" value="Dynein_C_barrel"/>
</dbReference>
<dbReference type="Pfam" id="PF18198">
    <property type="entry name" value="AAA_lid_11"/>
    <property type="match status" value="1"/>
</dbReference>
<dbReference type="InterPro" id="IPR027417">
    <property type="entry name" value="P-loop_NTPase"/>
</dbReference>
<evidence type="ECO:0000259" key="18">
    <source>
        <dbReference type="Pfam" id="PF12777"/>
    </source>
</evidence>
<dbReference type="InterPro" id="IPR042222">
    <property type="entry name" value="Dynein_2_N"/>
</dbReference>
<dbReference type="Gene3D" id="3.10.490.20">
    <property type="match status" value="1"/>
</dbReference>
<dbReference type="Pfam" id="PF17857">
    <property type="entry name" value="AAA_lid_1"/>
    <property type="match status" value="1"/>
</dbReference>
<dbReference type="SUPFAM" id="SSF52540">
    <property type="entry name" value="P-loop containing nucleoside triphosphate hydrolases"/>
    <property type="match status" value="3"/>
</dbReference>
<dbReference type="Pfam" id="PF08393">
    <property type="entry name" value="DHC_N2"/>
    <property type="match status" value="2"/>
</dbReference>
<organism evidence="25 26">
    <name type="scientific">Operophtera brumata</name>
    <name type="common">Winter moth</name>
    <name type="synonym">Phalaena brumata</name>
    <dbReference type="NCBI Taxonomy" id="104452"/>
    <lineage>
        <taxon>Eukaryota</taxon>
        <taxon>Metazoa</taxon>
        <taxon>Ecdysozoa</taxon>
        <taxon>Arthropoda</taxon>
        <taxon>Hexapoda</taxon>
        <taxon>Insecta</taxon>
        <taxon>Pterygota</taxon>
        <taxon>Neoptera</taxon>
        <taxon>Endopterygota</taxon>
        <taxon>Lepidoptera</taxon>
        <taxon>Glossata</taxon>
        <taxon>Ditrysia</taxon>
        <taxon>Geometroidea</taxon>
        <taxon>Geometridae</taxon>
        <taxon>Larentiinae</taxon>
        <taxon>Operophtera</taxon>
    </lineage>
</organism>
<dbReference type="GO" id="GO:0005874">
    <property type="term" value="C:microtubule"/>
    <property type="evidence" value="ECO:0007669"/>
    <property type="project" value="UniProtKB-KW"/>
</dbReference>
<dbReference type="FunFam" id="3.40.50.300:FF:002141">
    <property type="entry name" value="Dynein heavy chain"/>
    <property type="match status" value="1"/>
</dbReference>
<dbReference type="Pfam" id="PF03028">
    <property type="entry name" value="Dynein_heavy"/>
    <property type="match status" value="1"/>
</dbReference>
<dbReference type="InterPro" id="IPR004273">
    <property type="entry name" value="Dynein_heavy_D6_P-loop"/>
</dbReference>
<keyword evidence="10" id="KW-0969">Cilium</keyword>
<dbReference type="InterPro" id="IPR041228">
    <property type="entry name" value="Dynein_C"/>
</dbReference>
<evidence type="ECO:0000256" key="8">
    <source>
        <dbReference type="ARBA" id="ARBA00023017"/>
    </source>
</evidence>
<evidence type="ECO:0000256" key="9">
    <source>
        <dbReference type="ARBA" id="ARBA00023054"/>
    </source>
</evidence>
<feature type="domain" description="Dynein heavy chain hydrolytic ATP-binding dynein motor region" evidence="17">
    <location>
        <begin position="511"/>
        <end position="603"/>
    </location>
</feature>
<dbReference type="FunFam" id="3.10.490.20:FF:000003">
    <property type="entry name" value="Dynein heavy chain 5, axonemal"/>
    <property type="match status" value="1"/>
</dbReference>
<dbReference type="FunFam" id="3.40.50.300:FF:000320">
    <property type="entry name" value="Dynein, axonemal, heavy chain 5"/>
    <property type="match status" value="1"/>
</dbReference>
<feature type="domain" description="Dynein heavy chain C-terminal" evidence="24">
    <location>
        <begin position="2703"/>
        <end position="3002"/>
    </location>
</feature>
<dbReference type="Pfam" id="PF12781">
    <property type="entry name" value="AAA_9"/>
    <property type="match status" value="1"/>
</dbReference>
<dbReference type="GO" id="GO:0045505">
    <property type="term" value="F:dynein intermediate chain binding"/>
    <property type="evidence" value="ECO:0007669"/>
    <property type="project" value="InterPro"/>
</dbReference>
<feature type="domain" description="Dynein heavy chain AAA 5 extension" evidence="21">
    <location>
        <begin position="834"/>
        <end position="980"/>
    </location>
</feature>
<evidence type="ECO:0000256" key="12">
    <source>
        <dbReference type="ARBA" id="ARBA00023212"/>
    </source>
</evidence>
<dbReference type="GO" id="GO:0008569">
    <property type="term" value="F:minus-end-directed microtubule motor activity"/>
    <property type="evidence" value="ECO:0007669"/>
    <property type="project" value="InterPro"/>
</dbReference>
<gene>
    <name evidence="25" type="ORF">OBRU01_15446</name>
</gene>
<dbReference type="FunFam" id="1.10.8.1220:FF:000001">
    <property type="entry name" value="Dynein axonemal heavy chain 5"/>
    <property type="match status" value="1"/>
</dbReference>
<keyword evidence="6" id="KW-0547">Nucleotide-binding</keyword>
<dbReference type="FunFam" id="3.20.180.20:FF:000001">
    <property type="entry name" value="Dynein axonemal heavy chain 5"/>
    <property type="match status" value="1"/>
</dbReference>
<dbReference type="FunFam" id="1.20.58.1120:FF:000004">
    <property type="entry name" value="Dynein axonemal heavy chain 5"/>
    <property type="match status" value="1"/>
</dbReference>
<dbReference type="InterPro" id="IPR042219">
    <property type="entry name" value="AAA_lid_11_sf"/>
</dbReference>
<keyword evidence="8" id="KW-0243">Dynein</keyword>
<dbReference type="Gene3D" id="1.10.8.1220">
    <property type="match status" value="1"/>
</dbReference>
<dbReference type="InterPro" id="IPR024317">
    <property type="entry name" value="Dynein_heavy_chain_D4_dom"/>
</dbReference>
<evidence type="ECO:0000313" key="25">
    <source>
        <dbReference type="EMBL" id="KOB70368.1"/>
    </source>
</evidence>
<dbReference type="InterPro" id="IPR024743">
    <property type="entry name" value="Dynein_HC_stalk"/>
</dbReference>
<dbReference type="InterPro" id="IPR026983">
    <property type="entry name" value="DHC"/>
</dbReference>
<evidence type="ECO:0000256" key="2">
    <source>
        <dbReference type="ARBA" id="ARBA00008887"/>
    </source>
</evidence>
<dbReference type="Gene3D" id="1.20.920.20">
    <property type="match status" value="2"/>
</dbReference>
<dbReference type="Gene3D" id="1.20.1270.280">
    <property type="match status" value="1"/>
</dbReference>
<dbReference type="Proteomes" id="UP000037510">
    <property type="component" value="Unassembled WGS sequence"/>
</dbReference>
<dbReference type="InterPro" id="IPR035706">
    <property type="entry name" value="AAA_9"/>
</dbReference>
<dbReference type="Pfam" id="PF12774">
    <property type="entry name" value="AAA_6"/>
    <property type="match status" value="2"/>
</dbReference>
<dbReference type="Gene3D" id="3.20.180.20">
    <property type="entry name" value="Dynein heavy chain, N-terminal domain 2"/>
    <property type="match status" value="1"/>
</dbReference>
<evidence type="ECO:0000256" key="13">
    <source>
        <dbReference type="ARBA" id="ARBA00023273"/>
    </source>
</evidence>
<dbReference type="FunFam" id="3.40.50.300:FF:000049">
    <property type="entry name" value="Dynein, axonemal, heavy chain 5"/>
    <property type="match status" value="1"/>
</dbReference>
<dbReference type="GO" id="GO:0005524">
    <property type="term" value="F:ATP binding"/>
    <property type="evidence" value="ECO:0007669"/>
    <property type="project" value="UniProtKB-KW"/>
</dbReference>
<evidence type="ECO:0000259" key="22">
    <source>
        <dbReference type="Pfam" id="PF17857"/>
    </source>
</evidence>
<dbReference type="Pfam" id="PF12780">
    <property type="entry name" value="AAA_8"/>
    <property type="match status" value="1"/>
</dbReference>
<sequence>NGEELFGLPHTEYPELAQIRKELNLLQKLYKLYNDVIDRVSSYYDIPWGEKTIDDFNDMCPLLELMANKAMKPRHWQRIMEVTKYNFELDNEDFCLKNILEAPLLPNKEDIEDICISAMKEKDIEGKLRQVTNEWSVHELTFQTFNNRGELYNAPFRKQITQWLYDLQSTNEILERWLLVQNMWVYLEAVFVGGDIAKQLPKEAKRFSKIDKSWQKIMQRAHETPGVVSCCVGDDLLRQLLPHLQEQLELCQKSLSGYLERKRTMFPRFFFVSDPALLEILGQASDSHTIQNHLLSIFDNIRYVKFHDIAIVSSEGEEIKLERAVRAEGSVETWLTSLLQSAQSSLHSIIRNAVAVLNDPTDAELGLSQARQDKKIMMETNNKFLELLNTLIDQTTRDLLKIERIKFETLITIHVHQRDIFDMLVRLNVRSSHDFEWLKQCRFYFKEDADKTWVSVTDVTFAYQNEYLGCTDRLVITPLTDSMGGAPCGPAGTGKTETVKDMGKTLAKYVSGSWGCFDEFNRIELPVLSVAAQQVAVVLSAKKEKKKTFIFTDGDSSDMCPEFGIFITMNPGYAGRKELPENLKVQFRTVAMMVPDRQIIIRVHYDFGLRNILSVLRTLGAVKRVNSKDNESTIVMRVLRDMNLSKLIDEDEPLFISLVADLFPNQSLEKTTYNELEEAIKKQVDESGLINHPPWIEMRMNPKAITAAQMFGRLDVATNDWTDGIFSALWRKTLKIKTGENIWLVLDGPVDSIWIENLNSVLDDNKTLTLANGDRLTMSPTTKIIFEPENIDNASPATVSRNGMVYMSSSGLDWDPVLRAWLKTRSEREVEVFSSLFEQTFSNVYTWCTQNLTFSMKVLQSNIILQMLSLLEGLVPPQIIETEDPSAGKSVNGDIDDEEEKEKGEEIILFTPEHLHKMYVFTLVWGFGSLLETNDRIRFDAYLKKNFHEILELPKHPNNKPSIAYDFYVKQPGKWELWDDLVMHYQYPDTATPDYSSILVPIVDNVRINYLIHCIAKQGKAVLLLGEQGSAKTVMMKAYMKNANPEQIMGRSFNFSSATSPYQFQKTIESYVEKRSGMTFGPPGGKKMLIFIDDINLPQINEWGDQITNEIVRQTMGMSGFYSLEKPGDFTTVIDIQFLGAMGQPGGGRNDIPARLKRQFAIFNCPLPNNESIDKIFKVIGEGHYNAKRGFAMEVRQLIKKVIPLTRELWMKTRLNLLPTPAKFHYVFSLRDLSRVWQGMVGTLPTVIESEKCLMLLWKHEFSRVFSDRFTHQTDKDWFNKALNDIVQEILGVEYRKMMEKEPVFVDFMRDAPEPTGEEGEDADMELPKVYEPVFDYDELRERLQMFLSQFNEMVRGSGMDLVFFPDAMLHLVKISRVIRHPRGNVMLVGVGGSGKQSLTKLSTFIAGYRSFQIALTRSYNVSNFLEDLKLLYRSCGVQGKGTTFIFTDLDIKEEGFLEYLNNILSSGVISNLFTKDEQQEIISELTPIMKRENQKRTLTNELVMEYFLNRTCQNLHVVLCFSPVSEAFRYRAMRFPALISGCTIDWFQPWPKDALVSVADHFLAEFEIKCTKEVKKELVTVLGTIQDVVSQVSAEYFQRFRRSSHVTPKSYLNFIGGYKTIYQMKQKELGDGAIRMDTGLEKLREASISVEVLKKDLAVMEQDLALASEKAGRVLTEVTERAMQAEIVKNQVQIVKEKAEVLVAYIAEEKEKAEIKLEAAKPALEEAEAALNTIKPAHIATMMASTTFLLQLQNYPKDIINNEMVEHLVPYFEMEDYNMDTAKRVCGDVAGLLSWTKAMAFFHSVNKEVLPLKANLLMQEARLKVAMDDLASAERQLEEREMSLRKVKEQYESAVSEKQQLTDAANVCLRKMTAATALINGLGGEKIRWTQQSKDYKEQLGRLVGDVVLATGFLSYCGPYNQEFRNSLLDTWMGILKSKQIPVTDDLNITNMLVENATISEWTLQGLPNDDLSVQNALIVTKSSSYPLLVDPQSQGKNWIKNKESSNELQITSLNHKYFRTHLEDSLSLGRPLLIEDVAVELDPVIDNVLEKNFIKSGSIEKVIVGDKECDVMPGFMLYITTKLPNPAYSPEISAKTSIIDFTVTMQGLEDQLLGRVILMEKSDLEEERVALFESVMKNQRSMKELESNLLCRLTSSVGSLVDDEALIQVLQITKTTAEEVNEKLKVAEVTEKKIIKAREEFRAVAARGSILYFLIVEMSNVNIMYQNSLKQFLTIFDNSITKSTKSNDTEERIDIILKYLTHEVWAFTLRSLYERHKALFTLMLAMKIDYQRQLISHDEFMAFIKGGASLDLNAVTPKPFRWILDITWLNLVEISKLKIEKEWRVWYEKAKPEEETIPSGYHESLDVFRKLLLIRSWSPDRTLSQARKYIVDSLGPEYGEGCILNLEVTWEESEPRTPLICILSIGSDPSTQIATLAKTKEIVLKAVSMGQGQEIVARKMISDSMIEGGWVLLQNIHLSLPFCVEAMDALIETEHIQESFRLWLTTEVHTEFPIGLLQMAIKFTNEPPQGIRASMKRTYQNITQDSLDYSSLSQWPPLLYAVAFLHTIVQERRKFGPLGWNIPYEFNQADYAASVQFVQNHLDEIDPKKGISWPTICYMLGEVMYGGRVTDDFDKRLLTTFTNVWFCDVLLRPGFEFYKGYKVPQTRNLQGYVDYINQLPLTDTPEVFGLHSNADITYQINSAKDILDTILSVQPKEGGSQGGESRESIVYRLAEDMLEKLPKQYVSFEVKEALQKMGAFLPMNIFVRQEIDRIQRVIKTVNSTLCDLKLAIDGTIVMSQGLRESLDAMYDARIPQKWLKVSWESATLGFWYTELLEREQQYRIWLRNGRPTTFWMTGFFNPQGFLTAMRQEVTRGHKGWALDSVVLQNHITKMNREDVHEGPAEGVYVYGLFLEGASLDRKSGKLIESKAKVLYEQMPVIYIFAINTTAGKDPRLYECPIYRQGVQKPQRTDEKYVGSIDFETDSNPRHWTLRGVALLCDIK</sequence>
<feature type="domain" description="Dynein heavy chain hydrolytic ATP-binding dynein motor region" evidence="17">
    <location>
        <begin position="463"/>
        <end position="510"/>
    </location>
</feature>
<dbReference type="Gene3D" id="1.10.472.130">
    <property type="match status" value="1"/>
</dbReference>
<evidence type="ECO:0000259" key="16">
    <source>
        <dbReference type="Pfam" id="PF08393"/>
    </source>
</evidence>
<keyword evidence="5" id="KW-0677">Repeat</keyword>
<dbReference type="GO" id="GO:0097729">
    <property type="term" value="C:9+2 motile cilium"/>
    <property type="evidence" value="ECO:0007669"/>
    <property type="project" value="UniProtKB-ARBA"/>
</dbReference>
<keyword evidence="9 14" id="KW-0175">Coiled coil</keyword>
<reference evidence="25 26" key="1">
    <citation type="journal article" date="2015" name="Genome Biol. Evol.">
        <title>The genome of winter moth (Operophtera brumata) provides a genomic perspective on sexual dimorphism and phenology.</title>
        <authorList>
            <person name="Derks M.F."/>
            <person name="Smit S."/>
            <person name="Salis L."/>
            <person name="Schijlen E."/>
            <person name="Bossers A."/>
            <person name="Mateman C."/>
            <person name="Pijl A.S."/>
            <person name="de Ridder D."/>
            <person name="Groenen M.A."/>
            <person name="Visser M.E."/>
            <person name="Megens H.J."/>
        </authorList>
    </citation>
    <scope>NUCLEOTIDE SEQUENCE [LARGE SCALE GENOMIC DNA]</scope>
    <source>
        <strain evidence="25">WM2013NL</strain>
        <tissue evidence="25">Head and thorax</tissue>
    </source>
</reference>
<evidence type="ECO:0000256" key="14">
    <source>
        <dbReference type="SAM" id="Coils"/>
    </source>
</evidence>
<evidence type="ECO:0000259" key="17">
    <source>
        <dbReference type="Pfam" id="PF12774"/>
    </source>
</evidence>
<dbReference type="FunFam" id="1.20.920.30:FF:000004">
    <property type="entry name" value="Dynein axonemal heavy chain 5"/>
    <property type="match status" value="1"/>
</dbReference>
<keyword evidence="4" id="KW-0493">Microtubule</keyword>
<dbReference type="EMBL" id="JTDY01002984">
    <property type="protein sequence ID" value="KOB70368.1"/>
    <property type="molecule type" value="Genomic_DNA"/>
</dbReference>
<evidence type="ECO:0000256" key="3">
    <source>
        <dbReference type="ARBA" id="ARBA00022490"/>
    </source>
</evidence>
<dbReference type="PANTHER" id="PTHR46532">
    <property type="entry name" value="MALE FERTILITY FACTOR KL5"/>
    <property type="match status" value="1"/>
</dbReference>
<feature type="domain" description="Dynein heavy chain ATP-binding dynein motor region" evidence="20">
    <location>
        <begin position="1962"/>
        <end position="2182"/>
    </location>
</feature>
<comment type="similarity">
    <text evidence="2">Belongs to the dynein heavy chain family.</text>
</comment>
<dbReference type="GO" id="GO:0007018">
    <property type="term" value="P:microtubule-based movement"/>
    <property type="evidence" value="ECO:0007669"/>
    <property type="project" value="InterPro"/>
</dbReference>
<evidence type="ECO:0000256" key="6">
    <source>
        <dbReference type="ARBA" id="ARBA00022741"/>
    </source>
</evidence>
<feature type="non-terminal residue" evidence="25">
    <location>
        <position position="1"/>
    </location>
</feature>
<feature type="domain" description="Dynein heavy chain linker" evidence="16">
    <location>
        <begin position="152"/>
        <end position="353"/>
    </location>
</feature>
<dbReference type="Gene3D" id="1.20.58.1120">
    <property type="match status" value="1"/>
</dbReference>
<evidence type="ECO:0000259" key="24">
    <source>
        <dbReference type="Pfam" id="PF18199"/>
    </source>
</evidence>
<evidence type="ECO:0000256" key="1">
    <source>
        <dbReference type="ARBA" id="ARBA00004430"/>
    </source>
</evidence>
<evidence type="ECO:0000259" key="19">
    <source>
        <dbReference type="Pfam" id="PF12780"/>
    </source>
</evidence>
<proteinExistence type="inferred from homology"/>
<dbReference type="InterPro" id="IPR013602">
    <property type="entry name" value="Dynein_heavy_linker"/>
</dbReference>
<dbReference type="STRING" id="104452.A0A0L7L4E1"/>
<evidence type="ECO:0000259" key="15">
    <source>
        <dbReference type="Pfam" id="PF03028"/>
    </source>
</evidence>
<accession>A0A0L7L4E1</accession>
<dbReference type="Gene3D" id="1.10.8.720">
    <property type="entry name" value="Region D6 of dynein motor"/>
    <property type="match status" value="1"/>
</dbReference>
<evidence type="ECO:0000256" key="7">
    <source>
        <dbReference type="ARBA" id="ARBA00022840"/>
    </source>
</evidence>
<evidence type="ECO:0000256" key="10">
    <source>
        <dbReference type="ARBA" id="ARBA00023069"/>
    </source>
</evidence>
<evidence type="ECO:0000256" key="5">
    <source>
        <dbReference type="ARBA" id="ARBA00022737"/>
    </source>
</evidence>
<feature type="domain" description="Dynein heavy chain coiled coil stalk" evidence="18">
    <location>
        <begin position="1742"/>
        <end position="1933"/>
    </location>
</feature>
<evidence type="ECO:0000256" key="11">
    <source>
        <dbReference type="ARBA" id="ARBA00023175"/>
    </source>
</evidence>
<dbReference type="Pfam" id="PF17852">
    <property type="entry name" value="Dynein_AAA_lid"/>
    <property type="match status" value="1"/>
</dbReference>
<feature type="domain" description="Dynein heavy chain AAA lid" evidence="23">
    <location>
        <begin position="2557"/>
        <end position="2696"/>
    </location>
</feature>
<dbReference type="FunFam" id="1.20.1270.280:FF:000002">
    <property type="entry name" value="Dynein heavy chain 5, axonemal"/>
    <property type="match status" value="1"/>
</dbReference>
<feature type="domain" description="Dynein heavy chain AAA module D4" evidence="19">
    <location>
        <begin position="1360"/>
        <end position="1622"/>
    </location>
</feature>
<dbReference type="GO" id="GO:0051959">
    <property type="term" value="F:dynein light intermediate chain binding"/>
    <property type="evidence" value="ECO:0007669"/>
    <property type="project" value="InterPro"/>
</dbReference>
<dbReference type="PANTHER" id="PTHR46532:SF4">
    <property type="entry name" value="AAA+ ATPASE DOMAIN-CONTAINING PROTEIN"/>
    <property type="match status" value="1"/>
</dbReference>
<name>A0A0L7L4E1_OPEBR</name>
<comment type="subcellular location">
    <subcellularLocation>
        <location evidence="1">Cytoplasm</location>
        <location evidence="1">Cytoskeleton</location>
        <location evidence="1">Cilium axoneme</location>
    </subcellularLocation>
</comment>
<dbReference type="InterPro" id="IPR041658">
    <property type="entry name" value="AAA_lid_11"/>
</dbReference>
<dbReference type="Gene3D" id="3.40.50.300">
    <property type="entry name" value="P-loop containing nucleotide triphosphate hydrolases"/>
    <property type="match status" value="6"/>
</dbReference>
<evidence type="ECO:0000259" key="20">
    <source>
        <dbReference type="Pfam" id="PF12781"/>
    </source>
</evidence>
<dbReference type="FunFam" id="1.20.140.100:FF:000003">
    <property type="entry name" value="Dynein, axonemal, heavy chain 5"/>
    <property type="match status" value="1"/>
</dbReference>
<evidence type="ECO:0000259" key="21">
    <source>
        <dbReference type="Pfam" id="PF17852"/>
    </source>
</evidence>
<keyword evidence="26" id="KW-1185">Reference proteome</keyword>
<dbReference type="InterPro" id="IPR035699">
    <property type="entry name" value="AAA_6"/>
</dbReference>
<evidence type="ECO:0000256" key="4">
    <source>
        <dbReference type="ARBA" id="ARBA00022701"/>
    </source>
</evidence>
<feature type="coiled-coil region" evidence="14">
    <location>
        <begin position="1817"/>
        <end position="1865"/>
    </location>
</feature>
<dbReference type="InterPro" id="IPR041466">
    <property type="entry name" value="Dynein_AAA5_ext"/>
</dbReference>
<feature type="domain" description="Dynein heavy chain 3 AAA+ lid" evidence="22">
    <location>
        <begin position="1210"/>
        <end position="1286"/>
    </location>
</feature>
<dbReference type="FunFam" id="1.10.8.720:FF:000004">
    <property type="entry name" value="Dynein heavy chain 5, axonemal"/>
    <property type="match status" value="1"/>
</dbReference>
<dbReference type="Gene3D" id="1.20.920.30">
    <property type="match status" value="1"/>
</dbReference>
<dbReference type="FunFam" id="3.40.50.300:FF:001221">
    <property type="entry name" value="Axonemal dynein heavy chain 8"/>
    <property type="match status" value="1"/>
</dbReference>
<feature type="domain" description="Dynein heavy chain linker" evidence="16">
    <location>
        <begin position="51"/>
        <end position="149"/>
    </location>
</feature>
<protein>
    <submittedName>
        <fullName evidence="25">Putative dynein heavy chain</fullName>
    </submittedName>
</protein>
<dbReference type="Gene3D" id="1.20.140.100">
    <property type="entry name" value="Dynein heavy chain, N-terminal domain 2"/>
    <property type="match status" value="1"/>
</dbReference>
<dbReference type="Pfam" id="PF18199">
    <property type="entry name" value="Dynein_C"/>
    <property type="match status" value="1"/>
</dbReference>
<keyword evidence="3" id="KW-0963">Cytoplasm</keyword>
<evidence type="ECO:0000313" key="26">
    <source>
        <dbReference type="Proteomes" id="UP000037510"/>
    </source>
</evidence>
<dbReference type="Pfam" id="PF12775">
    <property type="entry name" value="AAA_7"/>
    <property type="match status" value="1"/>
</dbReference>
<dbReference type="InterPro" id="IPR041589">
    <property type="entry name" value="DNAH3_AAA_lid_1"/>
</dbReference>
<keyword evidence="11" id="KW-0505">Motor protein</keyword>
<keyword evidence="13" id="KW-0966">Cell projection</keyword>
<evidence type="ECO:0000259" key="23">
    <source>
        <dbReference type="Pfam" id="PF18198"/>
    </source>
</evidence>
<comment type="caution">
    <text evidence="25">The sequence shown here is derived from an EMBL/GenBank/DDBJ whole genome shotgun (WGS) entry which is preliminary data.</text>
</comment>
<keyword evidence="7" id="KW-0067">ATP-binding</keyword>
<dbReference type="GO" id="GO:0005858">
    <property type="term" value="C:axonemal dynein complex"/>
    <property type="evidence" value="ECO:0007669"/>
    <property type="project" value="TreeGrafter"/>
</dbReference>